<comment type="caution">
    <text evidence="2">The sequence shown here is derived from an EMBL/GenBank/DDBJ whole genome shotgun (WGS) entry which is preliminary data.</text>
</comment>
<proteinExistence type="predicted"/>
<name>A0ABU3X9A7_9BACI</name>
<organism evidence="2 3">
    <name type="scientific">Alkalihalophilus lindianensis</name>
    <dbReference type="NCBI Taxonomy" id="1630542"/>
    <lineage>
        <taxon>Bacteria</taxon>
        <taxon>Bacillati</taxon>
        <taxon>Bacillota</taxon>
        <taxon>Bacilli</taxon>
        <taxon>Bacillales</taxon>
        <taxon>Bacillaceae</taxon>
        <taxon>Alkalihalophilus</taxon>
    </lineage>
</organism>
<accession>A0ABU3X9A7</accession>
<keyword evidence="1" id="KW-0732">Signal</keyword>
<evidence type="ECO:0000313" key="2">
    <source>
        <dbReference type="EMBL" id="MDV2684462.1"/>
    </source>
</evidence>
<keyword evidence="3" id="KW-1185">Reference proteome</keyword>
<feature type="chain" id="PRO_5045056967" evidence="1">
    <location>
        <begin position="22"/>
        <end position="289"/>
    </location>
</feature>
<feature type="signal peptide" evidence="1">
    <location>
        <begin position="1"/>
        <end position="21"/>
    </location>
</feature>
<sequence>MRKTLFLTFIFSILFFNSVSASDVPGDLKEKLEEIGLEDHLIQNLSEEQIIQIEQANLDELRVADVELKKAGKTRVTEDGEIIEEEYDANTYELMQNDVFSARSNGNIENLDLTLSALQLSNSEFIVFANYEWDPAPFFQHRDLLVVNWPSTSYLRTPEDGNGGVRDFTAHDFSWSGTSSTGSCTNTGYELYNETFRPFDVEPGSGIAHRIDLPGVLGFPGNNCRFMGSMSFPVVQDPVTSSTIQMKLEYGHATAQINPSISYGGGGGSFSVNSTWSTDIDWVLYDIHR</sequence>
<dbReference type="RefSeq" id="WP_317121691.1">
    <property type="nucleotide sequence ID" value="NZ_JAWJBA010000002.1"/>
</dbReference>
<evidence type="ECO:0000313" key="3">
    <source>
        <dbReference type="Proteomes" id="UP001287282"/>
    </source>
</evidence>
<gene>
    <name evidence="2" type="ORF">RYX56_08775</name>
</gene>
<dbReference type="EMBL" id="JAWJBA010000002">
    <property type="protein sequence ID" value="MDV2684462.1"/>
    <property type="molecule type" value="Genomic_DNA"/>
</dbReference>
<reference evidence="2 3" key="1">
    <citation type="submission" date="2023-10" db="EMBL/GenBank/DDBJ databases">
        <title>Screening of Alkalihalobacillus lindianensis BZ-TG-R113 and Its Alleviation of Salt Stress on Rapeseed Growth.</title>
        <authorList>
            <person name="Zhao B."/>
            <person name="Guo T."/>
        </authorList>
    </citation>
    <scope>NUCLEOTIDE SEQUENCE [LARGE SCALE GENOMIC DNA]</scope>
    <source>
        <strain evidence="2 3">BZ-TG-R113</strain>
    </source>
</reference>
<evidence type="ECO:0000256" key="1">
    <source>
        <dbReference type="SAM" id="SignalP"/>
    </source>
</evidence>
<dbReference type="Proteomes" id="UP001287282">
    <property type="component" value="Unassembled WGS sequence"/>
</dbReference>
<protein>
    <submittedName>
        <fullName evidence="2">Uncharacterized protein</fullName>
    </submittedName>
</protein>